<dbReference type="AlphaFoldDB" id="A0A916ZTY6"/>
<dbReference type="RefSeq" id="WP_188762856.1">
    <property type="nucleotide sequence ID" value="NZ_BMJM01000006.1"/>
</dbReference>
<evidence type="ECO:0000313" key="2">
    <source>
        <dbReference type="EMBL" id="GGE14022.1"/>
    </source>
</evidence>
<dbReference type="Proteomes" id="UP000635071">
    <property type="component" value="Unassembled WGS sequence"/>
</dbReference>
<sequence>MSRRIPLWLTLVPLIAALAIYFWLWSGWARAFKAVLTHWLPGTEIAVTGFPYRLESNPVAPRISLGETVKITITAAQARINRGPWRPELTVIGAETPSLSVIVSPLLSASITGKSVQTSVHIQDARLTRLSSVITGAVARLGLTAAPITADTLELHLRERTPGPKAVTGPTETPRGQLVITGKALRLGAGDPLSLAADITVTGAARLLGYDAWATTGTLELDSLKLSDPTGEIASAKATITPIGRTGIRFAGTIDTVCPATIAAALQAQPALTEKRLRAPLRLTFEGTPASLRITGLPADLATRATRNQLPPCPKARGTGAKP</sequence>
<reference evidence="2" key="2">
    <citation type="submission" date="2020-09" db="EMBL/GenBank/DDBJ databases">
        <authorList>
            <person name="Sun Q."/>
            <person name="Zhou Y."/>
        </authorList>
    </citation>
    <scope>NUCLEOTIDE SEQUENCE</scope>
    <source>
        <strain evidence="2">CGMCC 1.15519</strain>
    </source>
</reference>
<protein>
    <recommendedName>
        <fullName evidence="4">DUF2125 domain-containing protein</fullName>
    </recommendedName>
</protein>
<evidence type="ECO:0000313" key="3">
    <source>
        <dbReference type="Proteomes" id="UP000635071"/>
    </source>
</evidence>
<comment type="caution">
    <text evidence="2">The sequence shown here is derived from an EMBL/GenBank/DDBJ whole genome shotgun (WGS) entry which is preliminary data.</text>
</comment>
<keyword evidence="1" id="KW-1133">Transmembrane helix</keyword>
<proteinExistence type="predicted"/>
<name>A0A916ZTY6_9SPHN</name>
<organism evidence="2 3">
    <name type="scientific">Sandarakinorhabdus glacialis</name>
    <dbReference type="NCBI Taxonomy" id="1614636"/>
    <lineage>
        <taxon>Bacteria</taxon>
        <taxon>Pseudomonadati</taxon>
        <taxon>Pseudomonadota</taxon>
        <taxon>Alphaproteobacteria</taxon>
        <taxon>Sphingomonadales</taxon>
        <taxon>Sphingosinicellaceae</taxon>
        <taxon>Sandarakinorhabdus</taxon>
    </lineage>
</organism>
<gene>
    <name evidence="2" type="ORF">GCM10011529_20560</name>
</gene>
<keyword evidence="1" id="KW-0812">Transmembrane</keyword>
<evidence type="ECO:0008006" key="4">
    <source>
        <dbReference type="Google" id="ProtNLM"/>
    </source>
</evidence>
<keyword evidence="3" id="KW-1185">Reference proteome</keyword>
<reference evidence="2" key="1">
    <citation type="journal article" date="2014" name="Int. J. Syst. Evol. Microbiol.">
        <title>Complete genome sequence of Corynebacterium casei LMG S-19264T (=DSM 44701T), isolated from a smear-ripened cheese.</title>
        <authorList>
            <consortium name="US DOE Joint Genome Institute (JGI-PGF)"/>
            <person name="Walter F."/>
            <person name="Albersmeier A."/>
            <person name="Kalinowski J."/>
            <person name="Ruckert C."/>
        </authorList>
    </citation>
    <scope>NUCLEOTIDE SEQUENCE</scope>
    <source>
        <strain evidence="2">CGMCC 1.15519</strain>
    </source>
</reference>
<dbReference type="EMBL" id="BMJM01000006">
    <property type="protein sequence ID" value="GGE14022.1"/>
    <property type="molecule type" value="Genomic_DNA"/>
</dbReference>
<feature type="transmembrane region" description="Helical" evidence="1">
    <location>
        <begin position="7"/>
        <end position="28"/>
    </location>
</feature>
<evidence type="ECO:0000256" key="1">
    <source>
        <dbReference type="SAM" id="Phobius"/>
    </source>
</evidence>
<accession>A0A916ZTY6</accession>
<keyword evidence="1" id="KW-0472">Membrane</keyword>